<dbReference type="CDD" id="cd00102">
    <property type="entry name" value="IPT"/>
    <property type="match status" value="1"/>
</dbReference>
<proteinExistence type="predicted"/>
<dbReference type="Pfam" id="PF10162">
    <property type="entry name" value="G8"/>
    <property type="match status" value="1"/>
</dbReference>
<accession>A0A813EY79</accession>
<evidence type="ECO:0000313" key="4">
    <source>
        <dbReference type="EMBL" id="CAE8606731.1"/>
    </source>
</evidence>
<dbReference type="SUPFAM" id="SSF81296">
    <property type="entry name" value="E set domains"/>
    <property type="match status" value="2"/>
</dbReference>
<organism evidence="4 5">
    <name type="scientific">Polarella glacialis</name>
    <name type="common">Dinoflagellate</name>
    <dbReference type="NCBI Taxonomy" id="89957"/>
    <lineage>
        <taxon>Eukaryota</taxon>
        <taxon>Sar</taxon>
        <taxon>Alveolata</taxon>
        <taxon>Dinophyceae</taxon>
        <taxon>Suessiales</taxon>
        <taxon>Suessiaceae</taxon>
        <taxon>Polarella</taxon>
    </lineage>
</organism>
<dbReference type="PROSITE" id="PS51484">
    <property type="entry name" value="G8"/>
    <property type="match status" value="1"/>
</dbReference>
<feature type="non-terminal residue" evidence="4">
    <location>
        <position position="1"/>
    </location>
</feature>
<reference evidence="4" key="1">
    <citation type="submission" date="2021-02" db="EMBL/GenBank/DDBJ databases">
        <authorList>
            <person name="Dougan E. K."/>
            <person name="Rhodes N."/>
            <person name="Thang M."/>
            <person name="Chan C."/>
        </authorList>
    </citation>
    <scope>NUCLEOTIDE SEQUENCE</scope>
</reference>
<evidence type="ECO:0000256" key="1">
    <source>
        <dbReference type="ARBA" id="ARBA00022729"/>
    </source>
</evidence>
<dbReference type="InterPro" id="IPR013783">
    <property type="entry name" value="Ig-like_fold"/>
</dbReference>
<dbReference type="PANTHER" id="PTHR46769:SF2">
    <property type="entry name" value="FIBROCYSTIN-L ISOFORM 2 PRECURSOR-RELATED"/>
    <property type="match status" value="1"/>
</dbReference>
<evidence type="ECO:0000259" key="2">
    <source>
        <dbReference type="PROSITE" id="PS51484"/>
    </source>
</evidence>
<keyword evidence="1" id="KW-0732">Signal</keyword>
<feature type="non-terminal residue" evidence="4">
    <location>
        <position position="1196"/>
    </location>
</feature>
<dbReference type="SMART" id="SM01225">
    <property type="entry name" value="G8"/>
    <property type="match status" value="1"/>
</dbReference>
<dbReference type="Gene3D" id="2.60.40.10">
    <property type="entry name" value="Immunoglobulins"/>
    <property type="match status" value="2"/>
</dbReference>
<dbReference type="EMBL" id="CAJNNV010003560">
    <property type="protein sequence ID" value="CAE8589227.1"/>
    <property type="molecule type" value="Genomic_DNA"/>
</dbReference>
<dbReference type="InterPro" id="IPR002909">
    <property type="entry name" value="IPT_dom"/>
</dbReference>
<keyword evidence="5" id="KW-1185">Reference proteome</keyword>
<dbReference type="InterPro" id="IPR014756">
    <property type="entry name" value="Ig_E-set"/>
</dbReference>
<protein>
    <recommendedName>
        <fullName evidence="2">G8 domain-containing protein</fullName>
    </recommendedName>
</protein>
<dbReference type="PANTHER" id="PTHR46769">
    <property type="entry name" value="POLYCYSTIC KIDNEY AND HEPATIC DISEASE 1 (AUTOSOMAL RECESSIVE)-LIKE 1"/>
    <property type="match status" value="1"/>
</dbReference>
<evidence type="ECO:0000313" key="5">
    <source>
        <dbReference type="Proteomes" id="UP000654075"/>
    </source>
</evidence>
<dbReference type="CDD" id="cd00603">
    <property type="entry name" value="IPT_PCSR"/>
    <property type="match status" value="1"/>
</dbReference>
<dbReference type="AlphaFoldDB" id="A0A813EY79"/>
<feature type="domain" description="G8" evidence="2">
    <location>
        <begin position="641"/>
        <end position="780"/>
    </location>
</feature>
<sequence>PIDFLVRRGRAQVGSLTPVSGKKGTILVLSGKSFGSEVGELMFAPPWLAAPDTAAAAVAGCESILLWRKDRVECLLGPLPAGVYEVRLRVPKMGDAVVPMPFLSRLEVDVGSVTPASSGFGGGDPLTVQGAGFGEKLTGTVVSVCGFDCQVLSADYGEISCHLPAIFSAQSLSLAEAPAQDLQVSLAAAARNVSGGVDVRFPGPGSHLVYLAGFPFSDLELRRAFDSDLDEDVLLPATDGSALRCNVGLDMAAGSLASLTQIAFYAPPELELRYGLLGSSLQVGNFSDPSDPKAPAADWTTVHFIDKLPEVGWNRITLAPADAGRFAQRLRYMGSDASSSCRIRELQFRGHLVSELATAGGSCPVDIKVPDSSGTLASSLVAESPVARLATSLMGGAVASTRELIEMPPDSSLVLRLYVSEEAPLDSGLIFEIQARHWLSESLRIDYEELNMTAPPMLTLSATAPESPEMELKLGEDNYVAMAWSEAGNLSVTLPPGMWELLLKFHGPGLLHLGKLRSLSPQAEFLSTFDSSASFAVLSALTPVLESVTPNSGFAEGGTLVTLTGRFTCNGNHSIIRLAGVPCTVTSASADEIVCLSGSAPSSSPSDSMPLVPEIFLPGCGMALLSPGVKFTYISRWSEVGTWKYSEPLLAGSELLIATGRHLLLDVPPLPLGVVRVEGKLEFDAAVEEELPLQAEAIWVRGGHLQVDRRLARTYGLEATARRFNASIILQPGSNWNQTLAEHAIPGLKMLAITVTDLASVSAWTEAAGILEVRGTQAATDSARTVPLAAPAEAGSSTLELMAPLDVLPGEVVVLAGGGSGEAEEHLVLGVSNQGTRLQLAGKVLGARQGGESRFQGFDMSLRALVSVTARSAIIRGGDEGGATVDCTRTQGACLLHAALLTGCGNISTGYLGVPCVRLRALAGSTSRLHDSVLLHGAGPAVAAEGAESGAALTVESNLVIGATGQGLVVTALGIGSHAATGQMSLDDNMVCGIKPAVRGLPEDLRPASFRLLTGSALKDNVATASSVGFLFDPRKDAAYYQHSPSPAYLVEEWPLMGFQGNVAHGCGKALWVPRELRDDATKVFDNFTAFDCGAVLIVRGCDRCRLVNSSWVECSLGFYDEDSAPSADDPPSLYNLIAVGTRFADMVSTVKLQPQLQLSDNEGWQVANVAFLNFGTSPLIHSGFRAVTIRTSGIG</sequence>
<dbReference type="Proteomes" id="UP000654075">
    <property type="component" value="Unassembled WGS sequence"/>
</dbReference>
<dbReference type="Pfam" id="PF01833">
    <property type="entry name" value="TIG"/>
    <property type="match status" value="2"/>
</dbReference>
<dbReference type="EMBL" id="CAJNNV010019763">
    <property type="protein sequence ID" value="CAE8606731.1"/>
    <property type="molecule type" value="Genomic_DNA"/>
</dbReference>
<evidence type="ECO:0000313" key="3">
    <source>
        <dbReference type="EMBL" id="CAE8589227.1"/>
    </source>
</evidence>
<name>A0A813EY79_POLGL</name>
<dbReference type="SMART" id="SM00429">
    <property type="entry name" value="IPT"/>
    <property type="match status" value="1"/>
</dbReference>
<comment type="caution">
    <text evidence="4">The sequence shown here is derived from an EMBL/GenBank/DDBJ whole genome shotgun (WGS) entry which is preliminary data.</text>
</comment>
<dbReference type="InterPro" id="IPR019316">
    <property type="entry name" value="G8_domain"/>
</dbReference>
<gene>
    <name evidence="4" type="ORF">PGLA1383_LOCUS24704</name>
    <name evidence="3" type="ORF">PGLA1383_LOCUS8001</name>
</gene>
<dbReference type="InterPro" id="IPR052387">
    <property type="entry name" value="Fibrocystin"/>
</dbReference>
<dbReference type="OrthoDB" id="429319at2759"/>